<dbReference type="PANTHER" id="PTHR34822">
    <property type="entry name" value="GRPB DOMAIN PROTEIN (AFU_ORTHOLOGUE AFUA_1G01530)"/>
    <property type="match status" value="1"/>
</dbReference>
<organism evidence="1 2">
    <name type="scientific">Macrococcoides caseolyticum</name>
    <dbReference type="NCBI Taxonomy" id="69966"/>
    <lineage>
        <taxon>Bacteria</taxon>
        <taxon>Bacillati</taxon>
        <taxon>Bacillota</taxon>
        <taxon>Bacilli</taxon>
        <taxon>Bacillales</taxon>
        <taxon>Staphylococcaceae</taxon>
        <taxon>Macrococcoides</taxon>
    </lineage>
</organism>
<dbReference type="InterPro" id="IPR043519">
    <property type="entry name" value="NT_sf"/>
</dbReference>
<dbReference type="Pfam" id="PF04229">
    <property type="entry name" value="GrpB"/>
    <property type="match status" value="1"/>
</dbReference>
<dbReference type="AlphaFoldDB" id="A0A855H2X6"/>
<evidence type="ECO:0000313" key="2">
    <source>
        <dbReference type="Proteomes" id="UP000233482"/>
    </source>
</evidence>
<sequence length="177" mass="21129">MHLKKEGEKMKQVMIVPYDSIWQHLYIGEKKRVLQKLKNISGIHHIGSTAVPGMDARATIDIAVEVKRDIEALELAELGYYLICQEPRYKVYATKDHQFHLFVYNEEDEELLKRIKLRDYFRTFSSERDRYSTFKWELARIYPFDFSSYKRARDIFLTVVEVKAMNWNELSEIQKLG</sequence>
<proteinExistence type="predicted"/>
<dbReference type="SUPFAM" id="SSF81301">
    <property type="entry name" value="Nucleotidyltransferase"/>
    <property type="match status" value="1"/>
</dbReference>
<dbReference type="PANTHER" id="PTHR34822:SF1">
    <property type="entry name" value="GRPB FAMILY PROTEIN"/>
    <property type="match status" value="1"/>
</dbReference>
<comment type="caution">
    <text evidence="1">The sequence shown here is derived from an EMBL/GenBank/DDBJ whole genome shotgun (WGS) entry which is preliminary data.</text>
</comment>
<protein>
    <submittedName>
        <fullName evidence="1">GrpB family protein</fullName>
    </submittedName>
</protein>
<dbReference type="Gene3D" id="3.30.460.10">
    <property type="entry name" value="Beta Polymerase, domain 2"/>
    <property type="match status" value="1"/>
</dbReference>
<gene>
    <name evidence="1" type="ORF">CW686_06700</name>
</gene>
<dbReference type="EMBL" id="PIXC01000013">
    <property type="protein sequence ID" value="PKE26037.1"/>
    <property type="molecule type" value="Genomic_DNA"/>
</dbReference>
<dbReference type="Proteomes" id="UP000233482">
    <property type="component" value="Unassembled WGS sequence"/>
</dbReference>
<name>A0A855H2X6_9STAP</name>
<dbReference type="InterPro" id="IPR007344">
    <property type="entry name" value="GrpB/CoaE"/>
</dbReference>
<evidence type="ECO:0000313" key="1">
    <source>
        <dbReference type="EMBL" id="PKE26037.1"/>
    </source>
</evidence>
<accession>A0A855H2X6</accession>
<reference evidence="1 2" key="1">
    <citation type="submission" date="2017-12" db="EMBL/GenBank/DDBJ databases">
        <title>Genomics of Macrococcus caseolyticus.</title>
        <authorList>
            <person name="MacFadyen A.C."/>
            <person name="Paterson G.K."/>
        </authorList>
    </citation>
    <scope>NUCLEOTIDE SEQUENCE [LARGE SCALE GENOMIC DNA]</scope>
    <source>
        <strain evidence="1 2">5788_EF188</strain>
    </source>
</reference>